<evidence type="ECO:0000313" key="1">
    <source>
        <dbReference type="EMBL" id="KOM47617.1"/>
    </source>
</evidence>
<proteinExistence type="predicted"/>
<dbReference type="AlphaFoldDB" id="A0A0L9UYG1"/>
<gene>
    <name evidence="1" type="ORF">LR48_Vigan07g132100</name>
</gene>
<reference evidence="2" key="1">
    <citation type="journal article" date="2015" name="Proc. Natl. Acad. Sci. U.S.A.">
        <title>Genome sequencing of adzuki bean (Vigna angularis) provides insight into high starch and low fat accumulation and domestication.</title>
        <authorList>
            <person name="Yang K."/>
            <person name="Tian Z."/>
            <person name="Chen C."/>
            <person name="Luo L."/>
            <person name="Zhao B."/>
            <person name="Wang Z."/>
            <person name="Yu L."/>
            <person name="Li Y."/>
            <person name="Sun Y."/>
            <person name="Li W."/>
            <person name="Chen Y."/>
            <person name="Li Y."/>
            <person name="Zhang Y."/>
            <person name="Ai D."/>
            <person name="Zhao J."/>
            <person name="Shang C."/>
            <person name="Ma Y."/>
            <person name="Wu B."/>
            <person name="Wang M."/>
            <person name="Gao L."/>
            <person name="Sun D."/>
            <person name="Zhang P."/>
            <person name="Guo F."/>
            <person name="Wang W."/>
            <person name="Li Y."/>
            <person name="Wang J."/>
            <person name="Varshney R.K."/>
            <person name="Wang J."/>
            <person name="Ling H.Q."/>
            <person name="Wan P."/>
        </authorList>
    </citation>
    <scope>NUCLEOTIDE SEQUENCE</scope>
    <source>
        <strain evidence="2">cv. Jingnong 6</strain>
    </source>
</reference>
<dbReference type="Gramene" id="KOM47617">
    <property type="protein sequence ID" value="KOM47617"/>
    <property type="gene ID" value="LR48_Vigan07g132100"/>
</dbReference>
<organism evidence="1 2">
    <name type="scientific">Phaseolus angularis</name>
    <name type="common">Azuki bean</name>
    <name type="synonym">Vigna angularis</name>
    <dbReference type="NCBI Taxonomy" id="3914"/>
    <lineage>
        <taxon>Eukaryota</taxon>
        <taxon>Viridiplantae</taxon>
        <taxon>Streptophyta</taxon>
        <taxon>Embryophyta</taxon>
        <taxon>Tracheophyta</taxon>
        <taxon>Spermatophyta</taxon>
        <taxon>Magnoliopsida</taxon>
        <taxon>eudicotyledons</taxon>
        <taxon>Gunneridae</taxon>
        <taxon>Pentapetalae</taxon>
        <taxon>rosids</taxon>
        <taxon>fabids</taxon>
        <taxon>Fabales</taxon>
        <taxon>Fabaceae</taxon>
        <taxon>Papilionoideae</taxon>
        <taxon>50 kb inversion clade</taxon>
        <taxon>NPAAA clade</taxon>
        <taxon>indigoferoid/millettioid clade</taxon>
        <taxon>Phaseoleae</taxon>
        <taxon>Vigna</taxon>
    </lineage>
</organism>
<name>A0A0L9UYG1_PHAAN</name>
<evidence type="ECO:0000313" key="2">
    <source>
        <dbReference type="Proteomes" id="UP000053144"/>
    </source>
</evidence>
<dbReference type="Proteomes" id="UP000053144">
    <property type="component" value="Chromosome 7"/>
</dbReference>
<sequence length="99" mass="10467">MLAAAALRMEDDEGDADVVHGGVVVKMMDGDEGRGFDVRNVHDSNSRFLGGWRRISRGRWWPCKMVVDAPAVVVDGAAVADDAWPAGSGTAARVSVGGR</sequence>
<dbReference type="EMBL" id="CM003377">
    <property type="protein sequence ID" value="KOM47617.1"/>
    <property type="molecule type" value="Genomic_DNA"/>
</dbReference>
<accession>A0A0L9UYG1</accession>
<protein>
    <submittedName>
        <fullName evidence="1">Uncharacterized protein</fullName>
    </submittedName>
</protein>